<dbReference type="Proteomes" id="UP000321456">
    <property type="component" value="Unassembled WGS sequence"/>
</dbReference>
<dbReference type="AlphaFoldDB" id="A0A5C8V3H9"/>
<dbReference type="PANTHER" id="PTHR35092:SF1">
    <property type="entry name" value="CHLORINASE MJ1651"/>
    <property type="match status" value="1"/>
</dbReference>
<feature type="domain" description="S-adenosyl-l-methionine hydroxide adenosyltransferase N-terminal" evidence="3">
    <location>
        <begin position="4"/>
        <end position="145"/>
    </location>
</feature>
<keyword evidence="1" id="KW-0949">S-adenosyl-L-methionine</keyword>
<comment type="caution">
    <text evidence="5">The sequence shown here is derived from an EMBL/GenBank/DDBJ whole genome shotgun (WGS) entry which is preliminary data.</text>
</comment>
<protein>
    <submittedName>
        <fullName evidence="5">SAM-dependent chlorinase/fluorinase</fullName>
    </submittedName>
</protein>
<evidence type="ECO:0000256" key="1">
    <source>
        <dbReference type="ARBA" id="ARBA00022691"/>
    </source>
</evidence>
<dbReference type="InterPro" id="IPR023228">
    <property type="entry name" value="SAM_OH_AdoTrfase_N_sf"/>
</dbReference>
<keyword evidence="6" id="KW-1185">Reference proteome</keyword>
<reference evidence="5 6" key="1">
    <citation type="submission" date="2019-08" db="EMBL/GenBank/DDBJ databases">
        <title>Professor.</title>
        <authorList>
            <person name="Park J.S."/>
        </authorList>
    </citation>
    <scope>NUCLEOTIDE SEQUENCE [LARGE SCALE GENOMIC DNA]</scope>
    <source>
        <strain evidence="5 6">176CP5-101</strain>
    </source>
</reference>
<organism evidence="5 6">
    <name type="scientific">Flagellimonas hymeniacidonis</name>
    <dbReference type="NCBI Taxonomy" id="2603628"/>
    <lineage>
        <taxon>Bacteria</taxon>
        <taxon>Pseudomonadati</taxon>
        <taxon>Bacteroidota</taxon>
        <taxon>Flavobacteriia</taxon>
        <taxon>Flavobacteriales</taxon>
        <taxon>Flavobacteriaceae</taxon>
        <taxon>Flagellimonas</taxon>
    </lineage>
</organism>
<dbReference type="SUPFAM" id="SSF102522">
    <property type="entry name" value="Bacterial fluorinating enzyme, N-terminal domain"/>
    <property type="match status" value="1"/>
</dbReference>
<dbReference type="Gene3D" id="3.40.50.10790">
    <property type="entry name" value="S-adenosyl-l-methionine hydroxide adenosyltransferase, N-terminal"/>
    <property type="match status" value="1"/>
</dbReference>
<dbReference type="Gene3D" id="2.40.30.90">
    <property type="entry name" value="Bacterial fluorinating enzyme like"/>
    <property type="match status" value="1"/>
</dbReference>
<dbReference type="RefSeq" id="WP_147744717.1">
    <property type="nucleotide sequence ID" value="NZ_VRUR01000002.1"/>
</dbReference>
<comment type="similarity">
    <text evidence="2">Belongs to the SAM hydrolase / SAM-dependent halogenase family.</text>
</comment>
<dbReference type="InterPro" id="IPR046469">
    <property type="entry name" value="SAM_HAT_N"/>
</dbReference>
<dbReference type="InterPro" id="IPR046470">
    <property type="entry name" value="SAM_HAT_C"/>
</dbReference>
<name>A0A5C8V3H9_9FLAO</name>
<sequence>MAIITLTTDFGHKDHFVGAIKGTILSNLPEVSIVDISHAISPFNIQECAYILKNAYRSFPPGSVHIVGVDSELSPENQHIVVQVDGHYFVSANNGVISLITSEINPEKVMEIGIPNLSPSSFPMLNVFVQVACHIARGGKLEVIGKPFDALKELREFEPRITNNGNSISGNVIYIDNYGNVITNIQRSLFEAYRNGREFELIARTTKMKTIHTSYNDIVNFDLNKAQRKGPGDALALFNSAGYVELAIYKSDLNTVGGASTLLGLNYRDTVTINFL</sequence>
<accession>A0A5C8V3H9</accession>
<evidence type="ECO:0000313" key="5">
    <source>
        <dbReference type="EMBL" id="TXN35946.1"/>
    </source>
</evidence>
<dbReference type="PIRSF" id="PIRSF006779">
    <property type="entry name" value="UCP006779"/>
    <property type="match status" value="1"/>
</dbReference>
<dbReference type="SUPFAM" id="SSF101852">
    <property type="entry name" value="Bacterial fluorinating enzyme, C-terminal domain"/>
    <property type="match status" value="1"/>
</dbReference>
<dbReference type="InterPro" id="IPR002747">
    <property type="entry name" value="SAM_OH_AdoTrfase"/>
</dbReference>
<dbReference type="Pfam" id="PF01887">
    <property type="entry name" value="SAM_HAT_N"/>
    <property type="match status" value="1"/>
</dbReference>
<gene>
    <name evidence="5" type="ORF">FVB32_15405</name>
</gene>
<feature type="domain" description="S-adenosyl-l-methionine hydroxide adenosyltransferase C-terminal" evidence="4">
    <location>
        <begin position="170"/>
        <end position="272"/>
    </location>
</feature>
<dbReference type="Pfam" id="PF20257">
    <property type="entry name" value="SAM_HAT_C"/>
    <property type="match status" value="1"/>
</dbReference>
<evidence type="ECO:0000313" key="6">
    <source>
        <dbReference type="Proteomes" id="UP000321456"/>
    </source>
</evidence>
<evidence type="ECO:0000256" key="2">
    <source>
        <dbReference type="ARBA" id="ARBA00024035"/>
    </source>
</evidence>
<proteinExistence type="inferred from homology"/>
<evidence type="ECO:0000259" key="4">
    <source>
        <dbReference type="Pfam" id="PF20257"/>
    </source>
</evidence>
<evidence type="ECO:0000259" key="3">
    <source>
        <dbReference type="Pfam" id="PF01887"/>
    </source>
</evidence>
<dbReference type="PANTHER" id="PTHR35092">
    <property type="entry name" value="CHLORINASE MJ1651"/>
    <property type="match status" value="1"/>
</dbReference>
<dbReference type="InterPro" id="IPR023227">
    <property type="entry name" value="SAM_OH_AdoTrfase_C_sf"/>
</dbReference>
<dbReference type="EMBL" id="VRUR01000002">
    <property type="protein sequence ID" value="TXN35946.1"/>
    <property type="molecule type" value="Genomic_DNA"/>
</dbReference>